<name>A0ABD2PTZ0_9PLAT</name>
<keyword evidence="4" id="KW-1185">Reference proteome</keyword>
<dbReference type="SUPFAM" id="SSF54928">
    <property type="entry name" value="RNA-binding domain, RBD"/>
    <property type="match status" value="1"/>
</dbReference>
<evidence type="ECO:0000259" key="2">
    <source>
        <dbReference type="PROSITE" id="PS50102"/>
    </source>
</evidence>
<dbReference type="InterPro" id="IPR012677">
    <property type="entry name" value="Nucleotide-bd_a/b_plait_sf"/>
</dbReference>
<protein>
    <submittedName>
        <fullName evidence="3">ELAV-like protein 4</fullName>
    </submittedName>
</protein>
<dbReference type="EMBL" id="JBJKFK010002559">
    <property type="protein sequence ID" value="KAL3310921.1"/>
    <property type="molecule type" value="Genomic_DNA"/>
</dbReference>
<evidence type="ECO:0000256" key="1">
    <source>
        <dbReference type="PROSITE-ProRule" id="PRU00176"/>
    </source>
</evidence>
<dbReference type="GO" id="GO:0003723">
    <property type="term" value="F:RNA binding"/>
    <property type="evidence" value="ECO:0007669"/>
    <property type="project" value="UniProtKB-UniRule"/>
</dbReference>
<accession>A0ABD2PTZ0</accession>
<comment type="caution">
    <text evidence="3">The sequence shown here is derived from an EMBL/GenBank/DDBJ whole genome shotgun (WGS) entry which is preliminary data.</text>
</comment>
<keyword evidence="1" id="KW-0694">RNA-binding</keyword>
<dbReference type="InterPro" id="IPR000504">
    <property type="entry name" value="RRM_dom"/>
</dbReference>
<proteinExistence type="predicted"/>
<dbReference type="PROSITE" id="PS50102">
    <property type="entry name" value="RRM"/>
    <property type="match status" value="1"/>
</dbReference>
<evidence type="ECO:0000313" key="4">
    <source>
        <dbReference type="Proteomes" id="UP001626550"/>
    </source>
</evidence>
<dbReference type="Gene3D" id="3.30.70.330">
    <property type="match status" value="1"/>
</dbReference>
<dbReference type="Pfam" id="PF00076">
    <property type="entry name" value="RRM_1"/>
    <property type="match status" value="1"/>
</dbReference>
<dbReference type="Proteomes" id="UP001626550">
    <property type="component" value="Unassembled WGS sequence"/>
</dbReference>
<dbReference type="AlphaFoldDB" id="A0ABD2PTZ0"/>
<sequence>MSQPGQQLEGSASDENKTNLIVNYLPPNLSQDNIREIFGKYGKLASCKLIRDKASGKSAHTWVQYPLALIVLH</sequence>
<dbReference type="InterPro" id="IPR035979">
    <property type="entry name" value="RBD_domain_sf"/>
</dbReference>
<feature type="domain" description="RRM" evidence="2">
    <location>
        <begin position="18"/>
        <end position="65"/>
    </location>
</feature>
<evidence type="ECO:0000313" key="3">
    <source>
        <dbReference type="EMBL" id="KAL3310921.1"/>
    </source>
</evidence>
<gene>
    <name evidence="3" type="primary">ELAVL4</name>
    <name evidence="3" type="ORF">Ciccas_010505</name>
</gene>
<reference evidence="3 4" key="1">
    <citation type="submission" date="2024-11" db="EMBL/GenBank/DDBJ databases">
        <title>Adaptive evolution of stress response genes in parasites aligns with host niche diversity.</title>
        <authorList>
            <person name="Hahn C."/>
            <person name="Resl P."/>
        </authorList>
    </citation>
    <scope>NUCLEOTIDE SEQUENCE [LARGE SCALE GENOMIC DNA]</scope>
    <source>
        <strain evidence="3">EGGRZ-B1_66</strain>
        <tissue evidence="3">Body</tissue>
    </source>
</reference>
<organism evidence="3 4">
    <name type="scientific">Cichlidogyrus casuarinus</name>
    <dbReference type="NCBI Taxonomy" id="1844966"/>
    <lineage>
        <taxon>Eukaryota</taxon>
        <taxon>Metazoa</taxon>
        <taxon>Spiralia</taxon>
        <taxon>Lophotrochozoa</taxon>
        <taxon>Platyhelminthes</taxon>
        <taxon>Monogenea</taxon>
        <taxon>Monopisthocotylea</taxon>
        <taxon>Dactylogyridea</taxon>
        <taxon>Ancyrocephalidae</taxon>
        <taxon>Cichlidogyrus</taxon>
    </lineage>
</organism>